<dbReference type="Pfam" id="PF00708">
    <property type="entry name" value="Acylphosphatase"/>
    <property type="match status" value="2"/>
</dbReference>
<keyword evidence="5" id="KW-1185">Reference proteome</keyword>
<dbReference type="EMBL" id="JAWRVI010000006">
    <property type="protein sequence ID" value="KAK4093446.1"/>
    <property type="molecule type" value="Genomic_DNA"/>
</dbReference>
<reference evidence="4 5" key="1">
    <citation type="journal article" date="2024" name="Microbiol. Resour. Announc.">
        <title>Genome annotations for the ascomycete fungi Trichoderma harzianum, Trichoderma aggressivum, and Purpureocillium lilacinum.</title>
        <authorList>
            <person name="Beijen E.P.W."/>
            <person name="Ohm R.A."/>
        </authorList>
    </citation>
    <scope>NUCLEOTIDE SEQUENCE [LARGE SCALE GENOMIC DNA]</scope>
    <source>
        <strain evidence="4 5">CBS 150709</strain>
    </source>
</reference>
<feature type="domain" description="Acylphosphatase-like" evidence="3">
    <location>
        <begin position="12"/>
        <end position="152"/>
    </location>
</feature>
<dbReference type="EC" id="3.6.1.7" evidence="1"/>
<dbReference type="InterPro" id="IPR036046">
    <property type="entry name" value="Acylphosphatase-like_dom_sf"/>
</dbReference>
<organism evidence="4 5">
    <name type="scientific">Purpureocillium lilacinum</name>
    <name type="common">Paecilomyces lilacinus</name>
    <dbReference type="NCBI Taxonomy" id="33203"/>
    <lineage>
        <taxon>Eukaryota</taxon>
        <taxon>Fungi</taxon>
        <taxon>Dikarya</taxon>
        <taxon>Ascomycota</taxon>
        <taxon>Pezizomycotina</taxon>
        <taxon>Sordariomycetes</taxon>
        <taxon>Hypocreomycetidae</taxon>
        <taxon>Hypocreales</taxon>
        <taxon>Ophiocordycipitaceae</taxon>
        <taxon>Purpureocillium</taxon>
    </lineage>
</organism>
<dbReference type="PROSITE" id="PS51160">
    <property type="entry name" value="ACYLPHOSPHATASE_3"/>
    <property type="match status" value="1"/>
</dbReference>
<evidence type="ECO:0000313" key="4">
    <source>
        <dbReference type="EMBL" id="KAK4093446.1"/>
    </source>
</evidence>
<proteinExistence type="inferred from homology"/>
<evidence type="ECO:0000256" key="2">
    <source>
        <dbReference type="RuleBase" id="RU004168"/>
    </source>
</evidence>
<feature type="active site" evidence="1">
    <location>
        <position position="42"/>
    </location>
</feature>
<keyword evidence="1" id="KW-0378">Hydrolase</keyword>
<name>A0ABR0CAP3_PURLI</name>
<comment type="similarity">
    <text evidence="2">Belongs to the acylphosphatase family.</text>
</comment>
<comment type="caution">
    <text evidence="4">The sequence shown here is derived from an EMBL/GenBank/DDBJ whole genome shotgun (WGS) entry which is preliminary data.</text>
</comment>
<dbReference type="SUPFAM" id="SSF54975">
    <property type="entry name" value="Acylphosphatase/BLUF domain-like"/>
    <property type="match status" value="2"/>
</dbReference>
<evidence type="ECO:0000259" key="3">
    <source>
        <dbReference type="PROSITE" id="PS51160"/>
    </source>
</evidence>
<dbReference type="Gene3D" id="3.30.70.100">
    <property type="match status" value="2"/>
</dbReference>
<comment type="catalytic activity">
    <reaction evidence="1">
        <text>an acyl phosphate + H2O = a carboxylate + phosphate + H(+)</text>
        <dbReference type="Rhea" id="RHEA:14965"/>
        <dbReference type="ChEBI" id="CHEBI:15377"/>
        <dbReference type="ChEBI" id="CHEBI:15378"/>
        <dbReference type="ChEBI" id="CHEBI:29067"/>
        <dbReference type="ChEBI" id="CHEBI:43474"/>
        <dbReference type="ChEBI" id="CHEBI:59918"/>
        <dbReference type="EC" id="3.6.1.7"/>
    </reaction>
</comment>
<sequence>MPQRTLTSVGPQFYFVAHGGVVQGVGFRQKAREYGVTGWCRNTTDNKVRYLTFTLRCVTSSSSYTRRERGHHKQQRVYLVPVLQTVGKDQTLANRASMRVREQVEGEAQGEDDALQKFFKDVDDGPRHARVVQLTKEDRAVVEDETSFSVRH</sequence>
<feature type="active site" evidence="1">
    <location>
        <position position="28"/>
    </location>
</feature>
<dbReference type="Proteomes" id="UP001287286">
    <property type="component" value="Unassembled WGS sequence"/>
</dbReference>
<gene>
    <name evidence="4" type="ORF">Purlil1_2603</name>
</gene>
<accession>A0ABR0CAP3</accession>
<dbReference type="InterPro" id="IPR001792">
    <property type="entry name" value="Acylphosphatase-like_dom"/>
</dbReference>
<evidence type="ECO:0000256" key="1">
    <source>
        <dbReference type="PROSITE-ProRule" id="PRU00520"/>
    </source>
</evidence>
<evidence type="ECO:0000313" key="5">
    <source>
        <dbReference type="Proteomes" id="UP001287286"/>
    </source>
</evidence>
<protein>
    <recommendedName>
        <fullName evidence="1">acylphosphatase</fullName>
        <ecNumber evidence="1">3.6.1.7</ecNumber>
    </recommendedName>
</protein>